<feature type="region of interest" description="Disordered" evidence="1">
    <location>
        <begin position="633"/>
        <end position="660"/>
    </location>
</feature>
<dbReference type="Gene3D" id="2.30.110.50">
    <property type="match status" value="1"/>
</dbReference>
<dbReference type="Gene3D" id="3.55.50.10">
    <property type="entry name" value="Baseplate protein-like domains"/>
    <property type="match status" value="1"/>
</dbReference>
<dbReference type="SUPFAM" id="SSF69255">
    <property type="entry name" value="gp5 N-terminal domain-like"/>
    <property type="match status" value="1"/>
</dbReference>
<feature type="domain" description="Gp5/Type VI secretion system Vgr protein OB-fold" evidence="2">
    <location>
        <begin position="560"/>
        <end position="608"/>
    </location>
</feature>
<dbReference type="RefSeq" id="WP_211873352.1">
    <property type="nucleotide sequence ID" value="NZ_JAAEDH010000004.1"/>
</dbReference>
<dbReference type="SUPFAM" id="SSF69349">
    <property type="entry name" value="Phage fibre proteins"/>
    <property type="match status" value="1"/>
</dbReference>
<feature type="compositionally biased region" description="Pro residues" evidence="1">
    <location>
        <begin position="1031"/>
        <end position="1051"/>
    </location>
</feature>
<feature type="region of interest" description="Disordered" evidence="1">
    <location>
        <begin position="932"/>
        <end position="1051"/>
    </location>
</feature>
<protein>
    <recommendedName>
        <fullName evidence="6">Gp5/Type VI secretion system Vgr protein OB-fold domain-containing protein</fullName>
    </recommendedName>
</protein>
<evidence type="ECO:0008006" key="6">
    <source>
        <dbReference type="Google" id="ProtNLM"/>
    </source>
</evidence>
<comment type="caution">
    <text evidence="4">The sequence shown here is derived from an EMBL/GenBank/DDBJ whole genome shotgun (WGS) entry which is preliminary data.</text>
</comment>
<feature type="region of interest" description="Disordered" evidence="1">
    <location>
        <begin position="830"/>
        <end position="862"/>
    </location>
</feature>
<dbReference type="Proteomes" id="UP001196068">
    <property type="component" value="Unassembled WGS sequence"/>
</dbReference>
<gene>
    <name evidence="4" type="ORF">GXW79_05530</name>
</gene>
<dbReference type="Gene3D" id="4.10.220.110">
    <property type="match status" value="1"/>
</dbReference>
<dbReference type="AlphaFoldDB" id="A0AAF1KRM4"/>
<dbReference type="InterPro" id="IPR037026">
    <property type="entry name" value="Vgr_OB-fold_dom_sf"/>
</dbReference>
<name>A0AAF1KRM4_9PROT</name>
<evidence type="ECO:0000256" key="1">
    <source>
        <dbReference type="SAM" id="MobiDB-lite"/>
    </source>
</evidence>
<reference evidence="4" key="1">
    <citation type="submission" date="2020-01" db="EMBL/GenBank/DDBJ databases">
        <authorList>
            <person name="Rat A."/>
        </authorList>
    </citation>
    <scope>NUCLEOTIDE SEQUENCE</scope>
    <source>
        <strain evidence="4">LMG 28251</strain>
    </source>
</reference>
<dbReference type="InterPro" id="IPR054030">
    <property type="entry name" value="Gp5_Vgr_C"/>
</dbReference>
<feature type="region of interest" description="Disordered" evidence="1">
    <location>
        <begin position="687"/>
        <end position="715"/>
    </location>
</feature>
<dbReference type="InterPro" id="IPR006531">
    <property type="entry name" value="Gp5/Vgr_OB"/>
</dbReference>
<feature type="domain" description="Gp5/Type VI secretion system Vgr C-terminal trimerisation" evidence="3">
    <location>
        <begin position="646"/>
        <end position="759"/>
    </location>
</feature>
<dbReference type="Pfam" id="PF05954">
    <property type="entry name" value="Phage_GPD"/>
    <property type="match status" value="1"/>
</dbReference>
<evidence type="ECO:0000259" key="2">
    <source>
        <dbReference type="Pfam" id="PF04717"/>
    </source>
</evidence>
<dbReference type="Pfam" id="PF22178">
    <property type="entry name" value="Gp5_trimer_C"/>
    <property type="match status" value="1"/>
</dbReference>
<dbReference type="EMBL" id="JAAEDH010000004">
    <property type="protein sequence ID" value="MBR0654537.1"/>
    <property type="molecule type" value="Genomic_DNA"/>
</dbReference>
<dbReference type="Gene3D" id="2.40.50.230">
    <property type="entry name" value="Gp5 N-terminal domain"/>
    <property type="match status" value="1"/>
</dbReference>
<evidence type="ECO:0000313" key="4">
    <source>
        <dbReference type="EMBL" id="MBR0654537.1"/>
    </source>
</evidence>
<organism evidence="4 5">
    <name type="scientific">Plastoroseomonas arctica</name>
    <dbReference type="NCBI Taxonomy" id="1509237"/>
    <lineage>
        <taxon>Bacteria</taxon>
        <taxon>Pseudomonadati</taxon>
        <taxon>Pseudomonadota</taxon>
        <taxon>Alphaproteobacteria</taxon>
        <taxon>Acetobacterales</taxon>
        <taxon>Acetobacteraceae</taxon>
        <taxon>Plastoroseomonas</taxon>
    </lineage>
</organism>
<reference evidence="4" key="2">
    <citation type="journal article" date="2021" name="Syst. Appl. Microbiol.">
        <title>Roseomonas hellenica sp. nov., isolated from roots of wild-growing Alkanna tinctoria.</title>
        <authorList>
            <person name="Rat A."/>
            <person name="Naranjo H.D."/>
            <person name="Lebbe L."/>
            <person name="Cnockaert M."/>
            <person name="Krigas N."/>
            <person name="Grigoriadou K."/>
            <person name="Maloupa E."/>
            <person name="Willems A."/>
        </authorList>
    </citation>
    <scope>NUCLEOTIDE SEQUENCE</scope>
    <source>
        <strain evidence="4">LMG 28251</strain>
    </source>
</reference>
<feature type="compositionally biased region" description="Polar residues" evidence="1">
    <location>
        <begin position="638"/>
        <end position="653"/>
    </location>
</feature>
<dbReference type="SUPFAM" id="SSF69279">
    <property type="entry name" value="Phage tail proteins"/>
    <property type="match status" value="1"/>
</dbReference>
<evidence type="ECO:0000259" key="3">
    <source>
        <dbReference type="Pfam" id="PF22178"/>
    </source>
</evidence>
<feature type="compositionally biased region" description="Gly residues" evidence="1">
    <location>
        <begin position="704"/>
        <end position="715"/>
    </location>
</feature>
<evidence type="ECO:0000313" key="5">
    <source>
        <dbReference type="Proteomes" id="UP001196068"/>
    </source>
</evidence>
<sequence>MALKNAKRDLTVETLLGQGKDDDHDDPLLLARVTGAEGISMPFAFELTMIGNEASVIEPEQLIGRPAGFGIRKTAIVNGEQEDGHYMRFGVFETFERLATLRGRRIFRGRFVPAFRMTAYEQRYRVFEDRTLLAILREVLEPFPLVDLRTNLLADLGDARIPFCVQYNETTFAFVHRLLDRFGIAYRFEHEDTSSAPKPGLRRERMVLSFRDHRPDHVDHTMPVLGGEGSDKAAPGALNGKSAFGVRSFRRAFNIAAQNARVGDFNIIDPQRPPGGLAVVRKAYAFSANRIGVRAEAFPASGLDPADPDNVARLRMRQNESNAASASGRAYDTSFRAGRIFFTDDDRTGSGAENQAFILRIVAIDAFDIVDDRSIGTRILDVIGGLIFGNNDGDDLLGTAAEQLRDRIKGEVDKGREIVNWLQAKQGTANPSGLPGFIADKIGRAGSGIFAGITAALPAVKEIGKIIDSLVNSGSGFACAFEAIPISAPLDPDHWPTPAAARPVAHGPHFALVVGPKGVRTDDQDIWTDALGRVRIRFPWDQGPPGATPDTPAEDGLATDRVTAWVRVSEGWAGTRFGSQFLPRIGQEVVVSFIDGDPEKPLVTGRVYNAGSGRTHLPFPSTAAAARALERTEDLRGTETSAATRSGIRTRSTPHGEGKPRFHLLRFEDKRGQEQLVLRAEHRLDTTSTGSRYDTTHGSRHTRIGGGKAGADGSSGGGDFISVGGEMDLTIGDARYTEVTTDDHLVINGNQVTGVGGGSALSATVIMQTADTISLEAKHRIQLVVGGAMLVITPAGVFTNGAILDHQGASAQDMALPEISLPLGAAGADPGDPADWLARQPKGGSGGGRRSYPLPTHKGMQVRAGGPSGTLIAGGESGGGGVLIDAGEPPDAAFVDRTVRDLQDLRDDPETADELEEAEHRKHPVVIADGDLTTVQQGPHSQPADPRGATTKGKPTGRLDENGDPELGTGTGTPTIVDLGVDQGENDEESTERRRNIAKTLEDAESDDTGTGPGAPAPPAERRDPDLIPTPALPPAPRPVPQPYLPDPWVD</sequence>
<accession>A0AAF1KRM4</accession>
<keyword evidence="5" id="KW-1185">Reference proteome</keyword>
<proteinExistence type="predicted"/>
<dbReference type="Pfam" id="PF04717">
    <property type="entry name" value="Phage_base_V"/>
    <property type="match status" value="1"/>
</dbReference>